<dbReference type="InterPro" id="IPR027417">
    <property type="entry name" value="P-loop_NTPase"/>
</dbReference>
<dbReference type="Gene3D" id="3.40.50.300">
    <property type="entry name" value="P-loop containing nucleotide triphosphate hydrolases"/>
    <property type="match status" value="3"/>
</dbReference>
<dbReference type="CDD" id="cd18795">
    <property type="entry name" value="SF2_C_Ski2"/>
    <property type="match status" value="1"/>
</dbReference>
<accession>A0A9N9AFV9</accession>
<protein>
    <submittedName>
        <fullName evidence="7">3121_t:CDS:1</fullName>
    </submittedName>
</protein>
<keyword evidence="3" id="KW-0067">ATP-binding</keyword>
<dbReference type="SMART" id="SM00973">
    <property type="entry name" value="Sec63"/>
    <property type="match status" value="1"/>
</dbReference>
<sequence length="961" mass="110798">MPPKWNPRYQHNKRFQRKSNPRFHSRHQNKDNAYNLSLNNINQSIDNIHPNSISGLRKVSELPDRFRSLFPFGVFNSIQSQCIDTALYTNENLVVIAPTGSGKTVVFELAMINVLMNSNDHARMVYMAPTKIDEVHILHEDRGAILEAVVSRMKLMGTYSRFIAISATVPNIEDVASWINLGFQSDNKFPQNNVKILQFGDEYRPVRLSRQVLSYPSDGNIFKFDKTLNDKLLDIIQQYSNGKPSMVFCITRKSTEEACQAIVKQIKNMHKDLPWNIRPIEITFHDKQLQEFVKYGVVFHHAGLHMQDRKNIESMFLQGATSTLAIGVNLPAHLVVIKSTTAYKNGGFMEYSDSEIKQMLGRAGRPQFDDSGIALVTGIKDKLESRMKSNPQRYDPGFKEGQNWEKRLEGKFQLEKVSQAEEFNEVKLYRHDKLALNKLNQHADIKFPLSGKVKETREKVFIMIQVVLGNVPLEDSSTRVQFNTESRVIIQHSHRILKCLVELAAYRENIAVLKVSINLARCMKAKMWNDSPLILKQLDGIGEQYAKKLADAGITNFEQLTECEPWRIETACNRYPPFGHNVHETVSSLPKFKLDVERGVSNSPEYQIYIVNICLSNNKKISTKRNGINLNAAFIAATEELLLEFRQMPLWKIQQGLKFHFKTNIQINQLIICSVLPEEFIGLDVYKTIVPDIQFADICESPKKFEINKTSSTKEKEKQHDNNIKGPELLPNGRVKCNHPCKDKQKCAHECCKIGCRRAPKKRKNNNVTFSEEMKSQPTTHVEHDFSDQSWLETLDMNESATHVEYDFPDQSWLETLDTNESATHVEYDFPDQSWLETLDINEPATHGEYDCLDQSWFETWNMNEFDLMDLDEDKFSELPELPELPELQEMTIENKKDADKEELVNEENTTCVEIENTNKIYDNLTSDTDFEISWEVKNEMNCKTFTEALDVFDYVLQTIL</sequence>
<evidence type="ECO:0000259" key="5">
    <source>
        <dbReference type="SMART" id="SM00490"/>
    </source>
</evidence>
<evidence type="ECO:0000256" key="2">
    <source>
        <dbReference type="ARBA" id="ARBA00022741"/>
    </source>
</evidence>
<feature type="domain" description="Helicase C-terminal" evidence="5">
    <location>
        <begin position="283"/>
        <end position="367"/>
    </location>
</feature>
<dbReference type="InterPro" id="IPR004179">
    <property type="entry name" value="Sec63-dom"/>
</dbReference>
<dbReference type="InterPro" id="IPR001650">
    <property type="entry name" value="Helicase_C-like"/>
</dbReference>
<dbReference type="GO" id="GO:0051321">
    <property type="term" value="P:meiotic cell cycle"/>
    <property type="evidence" value="ECO:0007669"/>
    <property type="project" value="UniProtKB-KW"/>
</dbReference>
<evidence type="ECO:0000256" key="4">
    <source>
        <dbReference type="SAM" id="MobiDB-lite"/>
    </source>
</evidence>
<dbReference type="SMART" id="SM00490">
    <property type="entry name" value="HELICc"/>
    <property type="match status" value="1"/>
</dbReference>
<comment type="caution">
    <text evidence="7">The sequence shown here is derived from an EMBL/GenBank/DDBJ whole genome shotgun (WGS) entry which is preliminary data.</text>
</comment>
<proteinExistence type="inferred from homology"/>
<evidence type="ECO:0000313" key="7">
    <source>
        <dbReference type="EMBL" id="CAG8531592.1"/>
    </source>
</evidence>
<dbReference type="GO" id="GO:0043138">
    <property type="term" value="F:3'-5' DNA helicase activity"/>
    <property type="evidence" value="ECO:0007669"/>
    <property type="project" value="UniProtKB-EC"/>
</dbReference>
<dbReference type="GO" id="GO:0016787">
    <property type="term" value="F:hydrolase activity"/>
    <property type="evidence" value="ECO:0007669"/>
    <property type="project" value="UniProtKB-KW"/>
</dbReference>
<evidence type="ECO:0000259" key="6">
    <source>
        <dbReference type="SMART" id="SM00973"/>
    </source>
</evidence>
<name>A0A9N9AFV9_9GLOM</name>
<dbReference type="SUPFAM" id="SSF158702">
    <property type="entry name" value="Sec63 N-terminal domain-like"/>
    <property type="match status" value="1"/>
</dbReference>
<reference evidence="7" key="1">
    <citation type="submission" date="2021-06" db="EMBL/GenBank/DDBJ databases">
        <authorList>
            <person name="Kallberg Y."/>
            <person name="Tangrot J."/>
            <person name="Rosling A."/>
        </authorList>
    </citation>
    <scope>NUCLEOTIDE SEQUENCE</scope>
    <source>
        <strain evidence="7">FL966</strain>
    </source>
</reference>
<organism evidence="7 8">
    <name type="scientific">Cetraspora pellucida</name>
    <dbReference type="NCBI Taxonomy" id="1433469"/>
    <lineage>
        <taxon>Eukaryota</taxon>
        <taxon>Fungi</taxon>
        <taxon>Fungi incertae sedis</taxon>
        <taxon>Mucoromycota</taxon>
        <taxon>Glomeromycotina</taxon>
        <taxon>Glomeromycetes</taxon>
        <taxon>Diversisporales</taxon>
        <taxon>Gigasporaceae</taxon>
        <taxon>Cetraspora</taxon>
    </lineage>
</organism>
<evidence type="ECO:0000256" key="1">
    <source>
        <dbReference type="ARBA" id="ARBA00010140"/>
    </source>
</evidence>
<dbReference type="Proteomes" id="UP000789759">
    <property type="component" value="Unassembled WGS sequence"/>
</dbReference>
<feature type="domain" description="SEC63" evidence="6">
    <location>
        <begin position="391"/>
        <end position="691"/>
    </location>
</feature>
<dbReference type="OrthoDB" id="5575at2759"/>
<dbReference type="Gene3D" id="1.10.150.20">
    <property type="entry name" value="5' to 3' exonuclease, C-terminal subdomain"/>
    <property type="match status" value="1"/>
</dbReference>
<feature type="compositionally biased region" description="Basic and acidic residues" evidence="4">
    <location>
        <begin position="709"/>
        <end position="723"/>
    </location>
</feature>
<dbReference type="EMBL" id="CAJVQA010001941">
    <property type="protein sequence ID" value="CAG8531592.1"/>
    <property type="molecule type" value="Genomic_DNA"/>
</dbReference>
<gene>
    <name evidence="7" type="ORF">CPELLU_LOCUS3870</name>
</gene>
<evidence type="ECO:0000313" key="8">
    <source>
        <dbReference type="Proteomes" id="UP000789759"/>
    </source>
</evidence>
<keyword evidence="8" id="KW-1185">Reference proteome</keyword>
<dbReference type="InterPro" id="IPR052247">
    <property type="entry name" value="Meiotic_Crossover_Helicase"/>
</dbReference>
<keyword evidence="2" id="KW-0547">Nucleotide-binding</keyword>
<dbReference type="Pfam" id="PF02889">
    <property type="entry name" value="Sec63"/>
    <property type="match status" value="1"/>
</dbReference>
<dbReference type="AlphaFoldDB" id="A0A9N9AFV9"/>
<dbReference type="SUPFAM" id="SSF52540">
    <property type="entry name" value="P-loop containing nucleoside triphosphate hydrolases"/>
    <property type="match status" value="2"/>
</dbReference>
<evidence type="ECO:0000256" key="3">
    <source>
        <dbReference type="ARBA" id="ARBA00022840"/>
    </source>
</evidence>
<dbReference type="GO" id="GO:0005524">
    <property type="term" value="F:ATP binding"/>
    <property type="evidence" value="ECO:0007669"/>
    <property type="project" value="UniProtKB-KW"/>
</dbReference>
<feature type="region of interest" description="Disordered" evidence="4">
    <location>
        <begin position="709"/>
        <end position="729"/>
    </location>
</feature>
<comment type="similarity">
    <text evidence="1">Belongs to the helicase family. SKI2 subfamily.</text>
</comment>
<dbReference type="PANTHER" id="PTHR47835:SF3">
    <property type="entry name" value="HELICASE FOR MEIOSIS 1"/>
    <property type="match status" value="1"/>
</dbReference>
<dbReference type="GO" id="GO:0003676">
    <property type="term" value="F:nucleic acid binding"/>
    <property type="evidence" value="ECO:0007669"/>
    <property type="project" value="InterPro"/>
</dbReference>
<dbReference type="Pfam" id="PF00270">
    <property type="entry name" value="DEAD"/>
    <property type="match status" value="1"/>
</dbReference>
<dbReference type="PANTHER" id="PTHR47835">
    <property type="entry name" value="HFM1, ATP DEPENDENT DNA HELICASE HOMOLOG"/>
    <property type="match status" value="1"/>
</dbReference>
<dbReference type="Gene3D" id="1.10.3380.10">
    <property type="entry name" value="Sec63 N-terminal domain-like domain"/>
    <property type="match status" value="1"/>
</dbReference>
<dbReference type="InterPro" id="IPR011545">
    <property type="entry name" value="DEAD/DEAH_box_helicase_dom"/>
</dbReference>